<reference evidence="7 8" key="1">
    <citation type="submission" date="2019-02" db="EMBL/GenBank/DDBJ databases">
        <title>Halieaceae_genomes.</title>
        <authorList>
            <person name="Li S.-H."/>
        </authorList>
    </citation>
    <scope>NUCLEOTIDE SEQUENCE [LARGE SCALE GENOMIC DNA]</scope>
    <source>
        <strain evidence="7 8">JH123</strain>
    </source>
</reference>
<evidence type="ECO:0000256" key="4">
    <source>
        <dbReference type="ARBA" id="ARBA00023136"/>
    </source>
</evidence>
<dbReference type="Proteomes" id="UP001317963">
    <property type="component" value="Chromosome"/>
</dbReference>
<evidence type="ECO:0000256" key="5">
    <source>
        <dbReference type="SAM" id="Phobius"/>
    </source>
</evidence>
<dbReference type="InterPro" id="IPR000620">
    <property type="entry name" value="EamA_dom"/>
</dbReference>
<dbReference type="RefSeq" id="WP_279242292.1">
    <property type="nucleotide sequence ID" value="NZ_CP036501.1"/>
</dbReference>
<evidence type="ECO:0000256" key="3">
    <source>
        <dbReference type="ARBA" id="ARBA00022989"/>
    </source>
</evidence>
<dbReference type="Pfam" id="PF00892">
    <property type="entry name" value="EamA"/>
    <property type="match status" value="2"/>
</dbReference>
<evidence type="ECO:0000313" key="8">
    <source>
        <dbReference type="Proteomes" id="UP001317963"/>
    </source>
</evidence>
<protein>
    <submittedName>
        <fullName evidence="7">DMT family transporter</fullName>
    </submittedName>
</protein>
<evidence type="ECO:0000313" key="7">
    <source>
        <dbReference type="EMBL" id="UZP73499.1"/>
    </source>
</evidence>
<feature type="domain" description="EamA" evidence="6">
    <location>
        <begin position="14"/>
        <end position="140"/>
    </location>
</feature>
<keyword evidence="4 5" id="KW-0472">Membrane</keyword>
<feature type="transmembrane region" description="Helical" evidence="5">
    <location>
        <begin position="219"/>
        <end position="238"/>
    </location>
</feature>
<dbReference type="InterPro" id="IPR037185">
    <property type="entry name" value="EmrE-like"/>
</dbReference>
<evidence type="ECO:0000256" key="2">
    <source>
        <dbReference type="ARBA" id="ARBA00022692"/>
    </source>
</evidence>
<keyword evidence="2 5" id="KW-0812">Transmembrane</keyword>
<feature type="transmembrane region" description="Helical" evidence="5">
    <location>
        <begin position="72"/>
        <end position="91"/>
    </location>
</feature>
<feature type="domain" description="EamA" evidence="6">
    <location>
        <begin position="157"/>
        <end position="287"/>
    </location>
</feature>
<accession>A0ABY6Q4G4</accession>
<feature type="transmembrane region" description="Helical" evidence="5">
    <location>
        <begin position="188"/>
        <end position="207"/>
    </location>
</feature>
<gene>
    <name evidence="7" type="ORF">E0F26_01575</name>
</gene>
<evidence type="ECO:0000256" key="1">
    <source>
        <dbReference type="ARBA" id="ARBA00004141"/>
    </source>
</evidence>
<feature type="transmembrane region" description="Helical" evidence="5">
    <location>
        <begin position="12"/>
        <end position="32"/>
    </location>
</feature>
<feature type="transmembrane region" description="Helical" evidence="5">
    <location>
        <begin position="270"/>
        <end position="287"/>
    </location>
</feature>
<dbReference type="PANTHER" id="PTHR22911:SF6">
    <property type="entry name" value="SOLUTE CARRIER FAMILY 35 MEMBER G1"/>
    <property type="match status" value="1"/>
</dbReference>
<sequence length="301" mass="32865">MSQYHSFIRSPYLHAAAAIFFASCMNAMIKGLSIHESVIVVTAWRYSLGACLAILLWSLFRPKLPGWQAVPFHLLRGFFQIMSAGLFFWGVSVIPLATAAALGLTGTLMVGPLAWLLLKEPLKRDVIIGTLLGFSGALYIIHFEANLFSANLEGPLFGYLAPIFASLFHSVSVVLLRFRSQSEDPIVVAFFANTLPALYVLPIFFLMDIQPLEGLFTGYAIAALLGVSFWSLTTLAYSGAPAAKLAPFTYTQLIWSALIGLTLFGEWPGINTWIGASIIVAACLYVMRASSSNTSPLREKK</sequence>
<keyword evidence="3 5" id="KW-1133">Transmembrane helix</keyword>
<feature type="transmembrane region" description="Helical" evidence="5">
    <location>
        <begin position="38"/>
        <end position="60"/>
    </location>
</feature>
<evidence type="ECO:0000259" key="6">
    <source>
        <dbReference type="Pfam" id="PF00892"/>
    </source>
</evidence>
<organism evidence="7 8">
    <name type="scientific">Candidatus Paraluminiphilus aquimaris</name>
    <dbReference type="NCBI Taxonomy" id="2518994"/>
    <lineage>
        <taxon>Bacteria</taxon>
        <taxon>Pseudomonadati</taxon>
        <taxon>Pseudomonadota</taxon>
        <taxon>Gammaproteobacteria</taxon>
        <taxon>Cellvibrionales</taxon>
        <taxon>Halieaceae</taxon>
        <taxon>Candidatus Paraluminiphilus</taxon>
    </lineage>
</organism>
<proteinExistence type="predicted"/>
<name>A0ABY6Q4G4_9GAMM</name>
<feature type="transmembrane region" description="Helical" evidence="5">
    <location>
        <begin position="245"/>
        <end position="264"/>
    </location>
</feature>
<dbReference type="EMBL" id="CP036501">
    <property type="protein sequence ID" value="UZP73499.1"/>
    <property type="molecule type" value="Genomic_DNA"/>
</dbReference>
<comment type="subcellular location">
    <subcellularLocation>
        <location evidence="1">Membrane</location>
        <topology evidence="1">Multi-pass membrane protein</topology>
    </subcellularLocation>
</comment>
<feature type="transmembrane region" description="Helical" evidence="5">
    <location>
        <begin position="125"/>
        <end position="144"/>
    </location>
</feature>
<dbReference type="PANTHER" id="PTHR22911">
    <property type="entry name" value="ACYL-MALONYL CONDENSING ENZYME-RELATED"/>
    <property type="match status" value="1"/>
</dbReference>
<feature type="transmembrane region" description="Helical" evidence="5">
    <location>
        <begin position="156"/>
        <end position="176"/>
    </location>
</feature>
<feature type="transmembrane region" description="Helical" evidence="5">
    <location>
        <begin position="97"/>
        <end position="118"/>
    </location>
</feature>
<keyword evidence="8" id="KW-1185">Reference proteome</keyword>
<dbReference type="SUPFAM" id="SSF103481">
    <property type="entry name" value="Multidrug resistance efflux transporter EmrE"/>
    <property type="match status" value="2"/>
</dbReference>